<keyword evidence="1" id="KW-0812">Transmembrane</keyword>
<gene>
    <name evidence="2" type="ORF">H6G74_21840</name>
</gene>
<evidence type="ECO:0000256" key="1">
    <source>
        <dbReference type="SAM" id="Phobius"/>
    </source>
</evidence>
<sequence>MPPDYSGENLRGRSFKGQDLTGANFSQADIRGANFSKAILKGANFTGAKAGLQKRWTVGLLIASWLLSAVSGVFSIFLSLFVVLIFRPTSSEDLSHDQKIIFGIALLFVLLVFCIITLRKGLTAALGAFVVAFAVTSAVNFAGEGGVAAVFAVAGAGAVAVAGAGAVAGAVAVTFAGAGAVAAVFAVAGAGAGGVAGAGAGAGAGAFMLFSAYIGWRSLAGNEKDAWVRSFAITFAATGGTSFFGADLTDADFTGATLKNTDFRTANLTRTRFYEAKKLDLAKVDDSILAKRDILNLLVTLNGRNKSYIRANLKGANLIGADLKEANLKDTDISEATFAGACLEWANLTLSQAVGTDFTRAQMTGACVEAWNIESTTKLNDVDCRFIYLLENPHSGTDDRERRPSSGDFQPGEFTKLFEEVLNTVDLIFRNGIDWKAFVTSFKKVQAENEDTDLAIQSIANKGDGVVVVKVNVPDGTDKEKIHSDFMQNYQLALQAVEEKYKAQLQAAASGLALRDFRANLCPISPTTASNPPVCPLALA</sequence>
<dbReference type="SUPFAM" id="SSF141571">
    <property type="entry name" value="Pentapeptide repeat-like"/>
    <property type="match status" value="1"/>
</dbReference>
<feature type="transmembrane region" description="Helical" evidence="1">
    <location>
        <begin position="124"/>
        <end position="142"/>
    </location>
</feature>
<feature type="transmembrane region" description="Helical" evidence="1">
    <location>
        <begin position="181"/>
        <end position="214"/>
    </location>
</feature>
<name>A0ABR8G158_9NOSO</name>
<dbReference type="InterPro" id="IPR051082">
    <property type="entry name" value="Pentapeptide-BTB/POZ_domain"/>
</dbReference>
<keyword evidence="1" id="KW-0472">Membrane</keyword>
<dbReference type="PANTHER" id="PTHR14136:SF17">
    <property type="entry name" value="BTB_POZ DOMAIN-CONTAINING PROTEIN KCTD9"/>
    <property type="match status" value="1"/>
</dbReference>
<evidence type="ECO:0000313" key="3">
    <source>
        <dbReference type="Proteomes" id="UP000603457"/>
    </source>
</evidence>
<evidence type="ECO:0000313" key="2">
    <source>
        <dbReference type="EMBL" id="MBD2596951.1"/>
    </source>
</evidence>
<dbReference type="InterPro" id="IPR001646">
    <property type="entry name" value="5peptide_repeat"/>
</dbReference>
<proteinExistence type="predicted"/>
<feature type="transmembrane region" description="Helical" evidence="1">
    <location>
        <begin position="62"/>
        <end position="88"/>
    </location>
</feature>
<protein>
    <submittedName>
        <fullName evidence="2">Pentapeptide repeat-containing protein</fullName>
    </submittedName>
</protein>
<comment type="caution">
    <text evidence="2">The sequence shown here is derived from an EMBL/GenBank/DDBJ whole genome shotgun (WGS) entry which is preliminary data.</text>
</comment>
<reference evidence="2 3" key="1">
    <citation type="journal article" date="2020" name="ISME J.">
        <title>Comparative genomics reveals insights into cyanobacterial evolution and habitat adaptation.</title>
        <authorList>
            <person name="Chen M.Y."/>
            <person name="Teng W.K."/>
            <person name="Zhao L."/>
            <person name="Hu C.X."/>
            <person name="Zhou Y.K."/>
            <person name="Han B.P."/>
            <person name="Song L.R."/>
            <person name="Shu W.S."/>
        </authorList>
    </citation>
    <scope>NUCLEOTIDE SEQUENCE [LARGE SCALE GENOMIC DNA]</scope>
    <source>
        <strain evidence="2 3">FACHB-130</strain>
    </source>
</reference>
<dbReference type="EMBL" id="JACJTB010000034">
    <property type="protein sequence ID" value="MBD2596951.1"/>
    <property type="molecule type" value="Genomic_DNA"/>
</dbReference>
<dbReference type="Gene3D" id="2.160.20.80">
    <property type="entry name" value="E3 ubiquitin-protein ligase SopA"/>
    <property type="match status" value="3"/>
</dbReference>
<keyword evidence="3" id="KW-1185">Reference proteome</keyword>
<organism evidence="2 3">
    <name type="scientific">Nostoc spongiaeforme FACHB-130</name>
    <dbReference type="NCBI Taxonomy" id="1357510"/>
    <lineage>
        <taxon>Bacteria</taxon>
        <taxon>Bacillati</taxon>
        <taxon>Cyanobacteriota</taxon>
        <taxon>Cyanophyceae</taxon>
        <taxon>Nostocales</taxon>
        <taxon>Nostocaceae</taxon>
        <taxon>Nostoc</taxon>
    </lineage>
</organism>
<keyword evidence="1" id="KW-1133">Transmembrane helix</keyword>
<feature type="transmembrane region" description="Helical" evidence="1">
    <location>
        <begin position="100"/>
        <end position="118"/>
    </location>
</feature>
<accession>A0ABR8G158</accession>
<dbReference type="Pfam" id="PF00805">
    <property type="entry name" value="Pentapeptide"/>
    <property type="match status" value="3"/>
</dbReference>
<feature type="transmembrane region" description="Helical" evidence="1">
    <location>
        <begin position="149"/>
        <end position="175"/>
    </location>
</feature>
<dbReference type="Proteomes" id="UP000603457">
    <property type="component" value="Unassembled WGS sequence"/>
</dbReference>
<dbReference type="PANTHER" id="PTHR14136">
    <property type="entry name" value="BTB_POZ DOMAIN-CONTAINING PROTEIN KCTD9"/>
    <property type="match status" value="1"/>
</dbReference>
<feature type="transmembrane region" description="Helical" evidence="1">
    <location>
        <begin position="226"/>
        <end position="246"/>
    </location>
</feature>